<dbReference type="InterPro" id="IPR000073">
    <property type="entry name" value="AB_hydrolase_1"/>
</dbReference>
<name>A0AAW1RZ13_9CHLO</name>
<feature type="transmembrane region" description="Helical" evidence="1">
    <location>
        <begin position="20"/>
        <end position="37"/>
    </location>
</feature>
<dbReference type="AlphaFoldDB" id="A0AAW1RZ13"/>
<dbReference type="PANTHER" id="PTHR12277:SF81">
    <property type="entry name" value="PROTEIN ABHD13"/>
    <property type="match status" value="1"/>
</dbReference>
<dbReference type="SUPFAM" id="SSF53474">
    <property type="entry name" value="alpha/beta-Hydrolases"/>
    <property type="match status" value="1"/>
</dbReference>
<reference evidence="3 4" key="1">
    <citation type="journal article" date="2024" name="Nat. Commun.">
        <title>Phylogenomics reveals the evolutionary origins of lichenization in chlorophyte algae.</title>
        <authorList>
            <person name="Puginier C."/>
            <person name="Libourel C."/>
            <person name="Otte J."/>
            <person name="Skaloud P."/>
            <person name="Haon M."/>
            <person name="Grisel S."/>
            <person name="Petersen M."/>
            <person name="Berrin J.G."/>
            <person name="Delaux P.M."/>
            <person name="Dal Grande F."/>
            <person name="Keller J."/>
        </authorList>
    </citation>
    <scope>NUCLEOTIDE SEQUENCE [LARGE SCALE GENOMIC DNA]</scope>
    <source>
        <strain evidence="3 4">SAG 2145</strain>
    </source>
</reference>
<feature type="domain" description="AB hydrolase-1" evidence="2">
    <location>
        <begin position="121"/>
        <end position="212"/>
    </location>
</feature>
<gene>
    <name evidence="3" type="ORF">WJX74_000226</name>
</gene>
<keyword evidence="1" id="KW-1133">Transmembrane helix</keyword>
<dbReference type="PANTHER" id="PTHR12277">
    <property type="entry name" value="ALPHA/BETA HYDROLASE DOMAIN-CONTAINING PROTEIN"/>
    <property type="match status" value="1"/>
</dbReference>
<dbReference type="Gene3D" id="3.40.50.1820">
    <property type="entry name" value="alpha/beta hydrolase"/>
    <property type="match status" value="1"/>
</dbReference>
<evidence type="ECO:0000256" key="1">
    <source>
        <dbReference type="SAM" id="Phobius"/>
    </source>
</evidence>
<evidence type="ECO:0000259" key="2">
    <source>
        <dbReference type="Pfam" id="PF00561"/>
    </source>
</evidence>
<dbReference type="Pfam" id="PF00561">
    <property type="entry name" value="Abhydrolase_1"/>
    <property type="match status" value="1"/>
</dbReference>
<evidence type="ECO:0000313" key="4">
    <source>
        <dbReference type="Proteomes" id="UP001438707"/>
    </source>
</evidence>
<dbReference type="Proteomes" id="UP001438707">
    <property type="component" value="Unassembled WGS sequence"/>
</dbReference>
<accession>A0AAW1RZ13</accession>
<organism evidence="3 4">
    <name type="scientific">Apatococcus lobatus</name>
    <dbReference type="NCBI Taxonomy" id="904363"/>
    <lineage>
        <taxon>Eukaryota</taxon>
        <taxon>Viridiplantae</taxon>
        <taxon>Chlorophyta</taxon>
        <taxon>core chlorophytes</taxon>
        <taxon>Trebouxiophyceae</taxon>
        <taxon>Chlorellales</taxon>
        <taxon>Chlorellaceae</taxon>
        <taxon>Apatococcus</taxon>
    </lineage>
</organism>
<dbReference type="GO" id="GO:0016020">
    <property type="term" value="C:membrane"/>
    <property type="evidence" value="ECO:0007669"/>
    <property type="project" value="TreeGrafter"/>
</dbReference>
<dbReference type="EMBL" id="JALJOS010000005">
    <property type="protein sequence ID" value="KAK9838633.1"/>
    <property type="molecule type" value="Genomic_DNA"/>
</dbReference>
<keyword evidence="1" id="KW-0472">Membrane</keyword>
<dbReference type="InterPro" id="IPR029058">
    <property type="entry name" value="AB_hydrolase_fold"/>
</dbReference>
<dbReference type="GO" id="GO:0008474">
    <property type="term" value="F:palmitoyl-(protein) hydrolase activity"/>
    <property type="evidence" value="ECO:0007669"/>
    <property type="project" value="TreeGrafter"/>
</dbReference>
<evidence type="ECO:0000313" key="3">
    <source>
        <dbReference type="EMBL" id="KAK9838633.1"/>
    </source>
</evidence>
<keyword evidence="4" id="KW-1185">Reference proteome</keyword>
<keyword evidence="1" id="KW-0812">Transmembrane</keyword>
<protein>
    <recommendedName>
        <fullName evidence="2">AB hydrolase-1 domain-containing protein</fullName>
    </recommendedName>
</protein>
<sequence>MSWLGFPGSDFLTTWVTRSILAGGGLAAIGLGALYCFQEKLIYIPKLPGVPNEMAAYPDRYHMDYEDVWLTTKDGHKLHAWFMQPKGWGGLTSKVRRSRPSVLFFQENAGNMSYRLPFLFLLSRTLDCSILAPSYRGYGLSQGRPNEPGLKLDSQAAFEHLVTRQDVDPRKVAIFGRSLGGAVAIHLTAANPGKVAALMVENTFTSIEDVAPKVLPMLSFLLGPRGIANWLVRNKWKNIVEIRKLTGLPLLLLSSLQDELLPPSQMRELRAAAPDPKRCTWVEFPYAGHMDAYELARTEYWPAVAEFFESHGLGASGKAFNEEGLDEDVMNQAKDNDAYKSTVNPLAHLTNPEPPPGMAS</sequence>
<comment type="caution">
    <text evidence="3">The sequence shown here is derived from an EMBL/GenBank/DDBJ whole genome shotgun (WGS) entry which is preliminary data.</text>
</comment>
<proteinExistence type="predicted"/>